<organism evidence="2 3">
    <name type="scientific">Nakaseomyces bracarensis</name>
    <dbReference type="NCBI Taxonomy" id="273131"/>
    <lineage>
        <taxon>Eukaryota</taxon>
        <taxon>Fungi</taxon>
        <taxon>Dikarya</taxon>
        <taxon>Ascomycota</taxon>
        <taxon>Saccharomycotina</taxon>
        <taxon>Saccharomycetes</taxon>
        <taxon>Saccharomycetales</taxon>
        <taxon>Saccharomycetaceae</taxon>
        <taxon>Nakaseomyces</taxon>
    </lineage>
</organism>
<feature type="region of interest" description="Disordered" evidence="1">
    <location>
        <begin position="1"/>
        <end position="44"/>
    </location>
</feature>
<evidence type="ECO:0000313" key="3">
    <source>
        <dbReference type="Proteomes" id="UP001623330"/>
    </source>
</evidence>
<reference evidence="2 3" key="1">
    <citation type="submission" date="2024-05" db="EMBL/GenBank/DDBJ databases">
        <title>Long read based assembly of the Candida bracarensis genome reveals expanded adhesin content.</title>
        <authorList>
            <person name="Marcet-Houben M."/>
            <person name="Ksiezopolska E."/>
            <person name="Gabaldon T."/>
        </authorList>
    </citation>
    <scope>NUCLEOTIDE SEQUENCE [LARGE SCALE GENOMIC DNA]</scope>
    <source>
        <strain evidence="2 3">CBM6</strain>
    </source>
</reference>
<protein>
    <submittedName>
        <fullName evidence="2">Uncharacterized protein</fullName>
    </submittedName>
</protein>
<sequence>MSQTERSHGSTDQLSQIQAEEPLNNIPTESTSTNEQKTESSPDVVTVFDIASEIEGLLMDVQRQVSDNDAQFQKSISAIENKLKLMQK</sequence>
<name>A0ABR4NZQ9_9SACH</name>
<evidence type="ECO:0000256" key="1">
    <source>
        <dbReference type="SAM" id="MobiDB-lite"/>
    </source>
</evidence>
<evidence type="ECO:0000313" key="2">
    <source>
        <dbReference type="EMBL" id="KAL3234820.1"/>
    </source>
</evidence>
<comment type="caution">
    <text evidence="2">The sequence shown here is derived from an EMBL/GenBank/DDBJ whole genome shotgun (WGS) entry which is preliminary data.</text>
</comment>
<keyword evidence="3" id="KW-1185">Reference proteome</keyword>
<dbReference type="EMBL" id="JBEVYD010000002">
    <property type="protein sequence ID" value="KAL3234820.1"/>
    <property type="molecule type" value="Genomic_DNA"/>
</dbReference>
<proteinExistence type="predicted"/>
<gene>
    <name evidence="2" type="ORF">RNJ44_02608</name>
</gene>
<feature type="compositionally biased region" description="Polar residues" evidence="1">
    <location>
        <begin position="25"/>
        <end position="43"/>
    </location>
</feature>
<dbReference type="Proteomes" id="UP001623330">
    <property type="component" value="Unassembled WGS sequence"/>
</dbReference>
<accession>A0ABR4NZQ9</accession>